<dbReference type="Proteomes" id="UP000019322">
    <property type="component" value="Chromosome"/>
</dbReference>
<keyword evidence="1" id="KW-0175">Coiled coil</keyword>
<keyword evidence="2" id="KW-0472">Membrane</keyword>
<protein>
    <recommendedName>
        <fullName evidence="5">Methyl-accepting chemotaxis protein</fullName>
    </recommendedName>
</protein>
<keyword evidence="2" id="KW-0812">Transmembrane</keyword>
<evidence type="ECO:0008006" key="5">
    <source>
        <dbReference type="Google" id="ProtNLM"/>
    </source>
</evidence>
<gene>
    <name evidence="3" type="ORF">SMUL_2583</name>
</gene>
<evidence type="ECO:0000256" key="1">
    <source>
        <dbReference type="SAM" id="Coils"/>
    </source>
</evidence>
<feature type="transmembrane region" description="Helical" evidence="2">
    <location>
        <begin position="292"/>
        <end position="312"/>
    </location>
</feature>
<dbReference type="EMBL" id="CP007201">
    <property type="protein sequence ID" value="AHJ13824.1"/>
    <property type="molecule type" value="Genomic_DNA"/>
</dbReference>
<organism evidence="3 4">
    <name type="scientific">Sulfurospirillum multivorans (strain DM 12446 / JCM 15788 / NBRC 109480)</name>
    <dbReference type="NCBI Taxonomy" id="1150621"/>
    <lineage>
        <taxon>Bacteria</taxon>
        <taxon>Pseudomonadati</taxon>
        <taxon>Campylobacterota</taxon>
        <taxon>Epsilonproteobacteria</taxon>
        <taxon>Campylobacterales</taxon>
        <taxon>Sulfurospirillaceae</taxon>
        <taxon>Sulfurospirillum</taxon>
    </lineage>
</organism>
<dbReference type="KEGG" id="smul:SMUL_2583"/>
<proteinExistence type="predicted"/>
<dbReference type="RefSeq" id="WP_025345666.1">
    <property type="nucleotide sequence ID" value="NZ_CP007201.1"/>
</dbReference>
<evidence type="ECO:0000313" key="3">
    <source>
        <dbReference type="EMBL" id="AHJ13824.1"/>
    </source>
</evidence>
<reference evidence="3 4" key="1">
    <citation type="journal article" date="2014" name="Environ. Microbiol.">
        <title>Insights into organohalide respiration and the versatile catabolism of Sulfurospirillum multivorans gained from comparative genomics and physiological studies.</title>
        <authorList>
            <person name="Goris T."/>
            <person name="Schubert T."/>
            <person name="Gadkari J."/>
            <person name="Wubet T."/>
            <person name="Tarkka M."/>
            <person name="Buscot F."/>
            <person name="Adrian L."/>
            <person name="Diekert G."/>
        </authorList>
    </citation>
    <scope>NUCLEOTIDE SEQUENCE [LARGE SCALE GENOMIC DNA]</scope>
    <source>
        <strain evidence="4">DM 12446 / JCM 15788 / NBRC 109480</strain>
    </source>
</reference>
<accession>A0AA86ANL7</accession>
<feature type="coiled-coil region" evidence="1">
    <location>
        <begin position="187"/>
        <end position="214"/>
    </location>
</feature>
<evidence type="ECO:0000313" key="4">
    <source>
        <dbReference type="Proteomes" id="UP000019322"/>
    </source>
</evidence>
<dbReference type="AlphaFoldDB" id="A0AA86ANL7"/>
<sequence length="317" mass="35809">MNRFSPLQLLLLLSFLLASTVIVQFLLPHQGNSAPALYKSEANIHSINPSIMRLKLDIKEYLMVQDDKYLRDFDTEAAKLAETLTKLGKESLVAKSSAMQKGIGALSSDLKTYEQSFKRIVALEKENAGIEGNVFAKYNTLLEEHPNKILFQSFMDNDPMSGNSAAYLLDALLKYKISAASFTLNNNDFFLIRIKELKDEIEKHANKIEVVVDNKESLKRIKIFKEAFALYAQGFEQIARNSQAKKAILTTTFEELLPRMNENAETLRSMVEKAQTSEGMSELVDTSWVSKFSLLIFCIVSFCAGMITLLFFKRKGV</sequence>
<name>A0AA86ANL7_SULMK</name>
<keyword evidence="2" id="KW-1133">Transmembrane helix</keyword>
<evidence type="ECO:0000256" key="2">
    <source>
        <dbReference type="SAM" id="Phobius"/>
    </source>
</evidence>